<dbReference type="OrthoDB" id="197463at2"/>
<dbReference type="AlphaFoldDB" id="A0A3N6W4R2"/>
<comment type="caution">
    <text evidence="2">The sequence shown here is derived from an EMBL/GenBank/DDBJ whole genome shotgun (WGS) entry which is preliminary data.</text>
</comment>
<protein>
    <submittedName>
        <fullName evidence="2">VOC family protein</fullName>
    </submittedName>
</protein>
<feature type="domain" description="VOC" evidence="1">
    <location>
        <begin position="2"/>
        <end position="127"/>
    </location>
</feature>
<dbReference type="PANTHER" id="PTHR36437">
    <property type="entry name" value="GLYOXALASE/BLEOMYCIN RESISTANCE PROTEIN/DIOXYGENASE"/>
    <property type="match status" value="1"/>
</dbReference>
<dbReference type="Gene3D" id="3.10.180.10">
    <property type="entry name" value="2,3-Dihydroxybiphenyl 1,2-Dioxygenase, domain 1"/>
    <property type="match status" value="1"/>
</dbReference>
<accession>A0A3N6W4R2</accession>
<dbReference type="Proteomes" id="UP000275225">
    <property type="component" value="Unassembled WGS sequence"/>
</dbReference>
<organism evidence="2 3">
    <name type="scientific">Aeromicrobium camelliae</name>
    <dbReference type="NCBI Taxonomy" id="1538144"/>
    <lineage>
        <taxon>Bacteria</taxon>
        <taxon>Bacillati</taxon>
        <taxon>Actinomycetota</taxon>
        <taxon>Actinomycetes</taxon>
        <taxon>Propionibacteriales</taxon>
        <taxon>Nocardioidaceae</taxon>
        <taxon>Aeromicrobium</taxon>
    </lineage>
</organism>
<keyword evidence="3" id="KW-1185">Reference proteome</keyword>
<sequence>MRIELTSLFVDDQREALAFYTDVLGFTKRHDVPLGEDAWLTVTSPEAPDGPELLLEPAGHPAVKPYRDALVEDGIPLAQFAVDDVQAEYERLTGLGVVFTQPPTDIGNAWIAVFDDTCGNLIQILAMKPGTDEGN</sequence>
<gene>
    <name evidence="2" type="ORF">EHW97_12965</name>
</gene>
<dbReference type="RefSeq" id="WP_124237601.1">
    <property type="nucleotide sequence ID" value="NZ_JBHUFI010000011.1"/>
</dbReference>
<name>A0A3N6W4R2_9ACTN</name>
<proteinExistence type="predicted"/>
<dbReference type="PANTHER" id="PTHR36437:SF2">
    <property type="entry name" value="GLYOXALASE_BLEOMYCIN RESISTANCE PROTEIN_DIOXYGENASE"/>
    <property type="match status" value="1"/>
</dbReference>
<dbReference type="InterPro" id="IPR037523">
    <property type="entry name" value="VOC_core"/>
</dbReference>
<dbReference type="CDD" id="cd07263">
    <property type="entry name" value="VOC_like"/>
    <property type="match status" value="1"/>
</dbReference>
<dbReference type="SUPFAM" id="SSF54593">
    <property type="entry name" value="Glyoxalase/Bleomycin resistance protein/Dihydroxybiphenyl dioxygenase"/>
    <property type="match status" value="1"/>
</dbReference>
<evidence type="ECO:0000313" key="2">
    <source>
        <dbReference type="EMBL" id="RQN02470.1"/>
    </source>
</evidence>
<dbReference type="EMBL" id="RQJX01000020">
    <property type="protein sequence ID" value="RQN02470.1"/>
    <property type="molecule type" value="Genomic_DNA"/>
</dbReference>
<dbReference type="InterPro" id="IPR029068">
    <property type="entry name" value="Glyas_Bleomycin-R_OHBP_Dase"/>
</dbReference>
<dbReference type="PROSITE" id="PS51819">
    <property type="entry name" value="VOC"/>
    <property type="match status" value="1"/>
</dbReference>
<reference evidence="2 3" key="1">
    <citation type="submission" date="2018-11" db="EMBL/GenBank/DDBJ databases">
        <authorList>
            <person name="Li F."/>
        </authorList>
    </citation>
    <scope>NUCLEOTIDE SEQUENCE [LARGE SCALE GENOMIC DNA]</scope>
    <source>
        <strain evidence="2 3">YS17T</strain>
    </source>
</reference>
<dbReference type="InterPro" id="IPR004360">
    <property type="entry name" value="Glyas_Fos-R_dOase_dom"/>
</dbReference>
<evidence type="ECO:0000259" key="1">
    <source>
        <dbReference type="PROSITE" id="PS51819"/>
    </source>
</evidence>
<dbReference type="Pfam" id="PF00903">
    <property type="entry name" value="Glyoxalase"/>
    <property type="match status" value="1"/>
</dbReference>
<evidence type="ECO:0000313" key="3">
    <source>
        <dbReference type="Proteomes" id="UP000275225"/>
    </source>
</evidence>